<comment type="caution">
    <text evidence="1">The sequence shown here is derived from an EMBL/GenBank/DDBJ whole genome shotgun (WGS) entry which is preliminary data.</text>
</comment>
<gene>
    <name evidence="1" type="ORF">Celaphus_00011903</name>
</gene>
<dbReference type="Proteomes" id="UP000242450">
    <property type="component" value="Chromosome 18"/>
</dbReference>
<proteinExistence type="predicted"/>
<protein>
    <submittedName>
        <fullName evidence="1">Uncharacterized protein</fullName>
    </submittedName>
</protein>
<sequence>MYWYYLRSVSF</sequence>
<keyword evidence="2" id="KW-1185">Reference proteome</keyword>
<evidence type="ECO:0000313" key="2">
    <source>
        <dbReference type="Proteomes" id="UP000242450"/>
    </source>
</evidence>
<dbReference type="EMBL" id="MKHE01000018">
    <property type="protein sequence ID" value="OWK06571.1"/>
    <property type="molecule type" value="Genomic_DNA"/>
</dbReference>
<name>A0A212CKS1_CEREH</name>
<accession>A0A212CKS1</accession>
<evidence type="ECO:0000313" key="1">
    <source>
        <dbReference type="EMBL" id="OWK06571.1"/>
    </source>
</evidence>
<reference evidence="1 2" key="1">
    <citation type="journal article" date="2018" name="Mol. Genet. Genomics">
        <title>The red deer Cervus elaphus genome CerEla1.0: sequencing, annotating, genes, and chromosomes.</title>
        <authorList>
            <person name="Bana N.A."/>
            <person name="Nyiri A."/>
            <person name="Nagy J."/>
            <person name="Frank K."/>
            <person name="Nagy T."/>
            <person name="Steger V."/>
            <person name="Schiller M."/>
            <person name="Lakatos P."/>
            <person name="Sugar L."/>
            <person name="Horn P."/>
            <person name="Barta E."/>
            <person name="Orosz L."/>
        </authorList>
    </citation>
    <scope>NUCLEOTIDE SEQUENCE [LARGE SCALE GENOMIC DNA]</scope>
    <source>
        <strain evidence="1">Hungarian</strain>
    </source>
</reference>
<organism evidence="1 2">
    <name type="scientific">Cervus elaphus hippelaphus</name>
    <name type="common">European red deer</name>
    <dbReference type="NCBI Taxonomy" id="46360"/>
    <lineage>
        <taxon>Eukaryota</taxon>
        <taxon>Metazoa</taxon>
        <taxon>Chordata</taxon>
        <taxon>Craniata</taxon>
        <taxon>Vertebrata</taxon>
        <taxon>Euteleostomi</taxon>
        <taxon>Mammalia</taxon>
        <taxon>Eutheria</taxon>
        <taxon>Laurasiatheria</taxon>
        <taxon>Artiodactyla</taxon>
        <taxon>Ruminantia</taxon>
        <taxon>Pecora</taxon>
        <taxon>Cervidae</taxon>
        <taxon>Cervinae</taxon>
        <taxon>Cervus</taxon>
    </lineage>
</organism>